<evidence type="ECO:0000313" key="1">
    <source>
        <dbReference type="EMBL" id="OGG24417.1"/>
    </source>
</evidence>
<proteinExistence type="predicted"/>
<name>A0A1F6AJI6_9BACT</name>
<accession>A0A1F6AJI6</accession>
<dbReference type="AlphaFoldDB" id="A0A1F6AJI6"/>
<dbReference type="InterPro" id="IPR043707">
    <property type="entry name" value="DUF5647"/>
</dbReference>
<sequence>MSKAKIIFKNISLSEKFSLYYLDNPNLFVDFPNNASIVIFSKSDNELNKSNDKILKDLIQEGTEVVKVQETSDQNTPWRFSSP</sequence>
<reference evidence="1 2" key="1">
    <citation type="journal article" date="2016" name="Nat. Commun.">
        <title>Thousands of microbial genomes shed light on interconnected biogeochemical processes in an aquifer system.</title>
        <authorList>
            <person name="Anantharaman K."/>
            <person name="Brown C.T."/>
            <person name="Hug L.A."/>
            <person name="Sharon I."/>
            <person name="Castelle C.J."/>
            <person name="Probst A.J."/>
            <person name="Thomas B.C."/>
            <person name="Singh A."/>
            <person name="Wilkins M.J."/>
            <person name="Karaoz U."/>
            <person name="Brodie E.L."/>
            <person name="Williams K.H."/>
            <person name="Hubbard S.S."/>
            <person name="Banfield J.F."/>
        </authorList>
    </citation>
    <scope>NUCLEOTIDE SEQUENCE [LARGE SCALE GENOMIC DNA]</scope>
</reference>
<dbReference type="EMBL" id="MFJV01000001">
    <property type="protein sequence ID" value="OGG24417.1"/>
    <property type="molecule type" value="Genomic_DNA"/>
</dbReference>
<organism evidence="1 2">
    <name type="scientific">Candidatus Gottesmanbacteria bacterium RIFCSPLOWO2_01_FULL_43_11b</name>
    <dbReference type="NCBI Taxonomy" id="1798392"/>
    <lineage>
        <taxon>Bacteria</taxon>
        <taxon>Candidatus Gottesmaniibacteriota</taxon>
    </lineage>
</organism>
<gene>
    <name evidence="1" type="ORF">A3A79_04505</name>
</gene>
<dbReference type="Proteomes" id="UP000178759">
    <property type="component" value="Unassembled WGS sequence"/>
</dbReference>
<evidence type="ECO:0000313" key="2">
    <source>
        <dbReference type="Proteomes" id="UP000178759"/>
    </source>
</evidence>
<dbReference type="Pfam" id="PF18882">
    <property type="entry name" value="DUF5647"/>
    <property type="match status" value="1"/>
</dbReference>
<comment type="caution">
    <text evidence="1">The sequence shown here is derived from an EMBL/GenBank/DDBJ whole genome shotgun (WGS) entry which is preliminary data.</text>
</comment>
<protein>
    <submittedName>
        <fullName evidence="1">Uncharacterized protein</fullName>
    </submittedName>
</protein>
<dbReference type="STRING" id="1798392.A3A79_04505"/>